<dbReference type="EMBL" id="FOEN01000001">
    <property type="protein sequence ID" value="SEP56253.1"/>
    <property type="molecule type" value="Genomic_DNA"/>
</dbReference>
<evidence type="ECO:0000256" key="2">
    <source>
        <dbReference type="ARBA" id="ARBA00022692"/>
    </source>
</evidence>
<keyword evidence="2 7" id="KW-0812">Transmembrane</keyword>
<evidence type="ECO:0000256" key="1">
    <source>
        <dbReference type="ARBA" id="ARBA00022475"/>
    </source>
</evidence>
<keyword evidence="1 7" id="KW-1003">Cell membrane</keyword>
<dbReference type="GO" id="GO:0071555">
    <property type="term" value="P:cell wall organization"/>
    <property type="evidence" value="ECO:0007669"/>
    <property type="project" value="UniProtKB-KW"/>
</dbReference>
<dbReference type="HAMAP" id="MF_02065">
    <property type="entry name" value="MltG"/>
    <property type="match status" value="1"/>
</dbReference>
<organism evidence="8 9">
    <name type="scientific">Ignavigranum ruoffiae</name>
    <dbReference type="NCBI Taxonomy" id="89093"/>
    <lineage>
        <taxon>Bacteria</taxon>
        <taxon>Bacillati</taxon>
        <taxon>Bacillota</taxon>
        <taxon>Bacilli</taxon>
        <taxon>Lactobacillales</taxon>
        <taxon>Aerococcaceae</taxon>
        <taxon>Ignavigranum</taxon>
    </lineage>
</organism>
<dbReference type="GO" id="GO:0008932">
    <property type="term" value="F:lytic endotransglycosylase activity"/>
    <property type="evidence" value="ECO:0007669"/>
    <property type="project" value="UniProtKB-UniRule"/>
</dbReference>
<evidence type="ECO:0000313" key="9">
    <source>
        <dbReference type="Proteomes" id="UP000198833"/>
    </source>
</evidence>
<dbReference type="EC" id="4.2.2.29" evidence="7"/>
<evidence type="ECO:0000256" key="4">
    <source>
        <dbReference type="ARBA" id="ARBA00023136"/>
    </source>
</evidence>
<comment type="similarity">
    <text evidence="7">Belongs to the transglycosylase MltG family.</text>
</comment>
<feature type="site" description="Important for catalytic activity" evidence="7">
    <location>
        <position position="263"/>
    </location>
</feature>
<evidence type="ECO:0000313" key="8">
    <source>
        <dbReference type="EMBL" id="SEP56253.1"/>
    </source>
</evidence>
<gene>
    <name evidence="7" type="primary">mltG</name>
    <name evidence="8" type="ORF">SAMN04488558_10136</name>
</gene>
<dbReference type="Gene3D" id="3.30.1490.480">
    <property type="entry name" value="Endolytic murein transglycosylase"/>
    <property type="match status" value="1"/>
</dbReference>
<evidence type="ECO:0000256" key="7">
    <source>
        <dbReference type="HAMAP-Rule" id="MF_02065"/>
    </source>
</evidence>
<keyword evidence="9" id="KW-1185">Reference proteome</keyword>
<comment type="function">
    <text evidence="7">Functions as a peptidoglycan terminase that cleaves nascent peptidoglycan strands endolytically to terminate their elongation.</text>
</comment>
<reference evidence="8 9" key="1">
    <citation type="submission" date="2016-10" db="EMBL/GenBank/DDBJ databases">
        <authorList>
            <person name="de Groot N.N."/>
        </authorList>
    </citation>
    <scope>NUCLEOTIDE SEQUENCE [LARGE SCALE GENOMIC DNA]</scope>
    <source>
        <strain evidence="8 9">DSM 15695</strain>
    </source>
</reference>
<dbReference type="OrthoDB" id="9814591at2"/>
<evidence type="ECO:0000256" key="5">
    <source>
        <dbReference type="ARBA" id="ARBA00023239"/>
    </source>
</evidence>
<dbReference type="RefSeq" id="WP_092569554.1">
    <property type="nucleotide sequence ID" value="NZ_CALUDV010000012.1"/>
</dbReference>
<dbReference type="InterPro" id="IPR003770">
    <property type="entry name" value="MLTG-like"/>
</dbReference>
<sequence length="395" mass="44731">MTRKNLKIIRQQAKENENNLVKERLWTDRIVRWVIVSLVVITLSLILFGYFYIHNSLQAVNKKQDSPIEVTIPMGSGSADVAKILADNNIIRNADIFTYYLKFNNDQELQAGHYKFTQAMDADQVIATLQAGGEPIFVDADTKLTVIEGMQLEEIAKMVGEQTAISQEEFLKKANDPAFIKQLQGKYPSFLEGLLDYEDLKYPLEGYIFPATYDYFAGMSVDDLITDMVGSANLVYQSYVEDLVNTNLTYHEVLTLASIIEKEANTVEDRGLVSGVFYNRLAAEMPLESDITVLYALGEHKEFVSLKDIEVDSPYNLYQHTGLGPGPFNTPSRTSIEAAIYPTWNDYYYFVADLDTGDIYYSVTLEEHQALVEEYVNSRQTTESTASESEEESQE</sequence>
<evidence type="ECO:0000256" key="3">
    <source>
        <dbReference type="ARBA" id="ARBA00022989"/>
    </source>
</evidence>
<dbReference type="Gene3D" id="3.30.160.60">
    <property type="entry name" value="Classic Zinc Finger"/>
    <property type="match status" value="1"/>
</dbReference>
<dbReference type="AlphaFoldDB" id="A0A1H8YW20"/>
<dbReference type="CDD" id="cd08010">
    <property type="entry name" value="MltG_like"/>
    <property type="match status" value="1"/>
</dbReference>
<name>A0A1H8YW20_9LACT</name>
<dbReference type="STRING" id="89093.SAMN04488558_10136"/>
<dbReference type="GO" id="GO:0005886">
    <property type="term" value="C:plasma membrane"/>
    <property type="evidence" value="ECO:0007669"/>
    <property type="project" value="UniProtKB-SubCell"/>
</dbReference>
<proteinExistence type="inferred from homology"/>
<feature type="transmembrane region" description="Helical" evidence="7">
    <location>
        <begin position="30"/>
        <end position="53"/>
    </location>
</feature>
<dbReference type="NCBIfam" id="TIGR00247">
    <property type="entry name" value="endolytic transglycosylase MltG"/>
    <property type="match status" value="1"/>
</dbReference>
<dbReference type="PANTHER" id="PTHR30518:SF2">
    <property type="entry name" value="ENDOLYTIC MUREIN TRANSGLYCOSYLASE"/>
    <property type="match status" value="1"/>
</dbReference>
<dbReference type="GO" id="GO:0009252">
    <property type="term" value="P:peptidoglycan biosynthetic process"/>
    <property type="evidence" value="ECO:0007669"/>
    <property type="project" value="UniProtKB-UniRule"/>
</dbReference>
<accession>A0A1H8YW20</accession>
<dbReference type="PANTHER" id="PTHR30518">
    <property type="entry name" value="ENDOLYTIC MUREIN TRANSGLYCOSYLASE"/>
    <property type="match status" value="1"/>
</dbReference>
<dbReference type="Pfam" id="PF02618">
    <property type="entry name" value="YceG"/>
    <property type="match status" value="1"/>
</dbReference>
<comment type="catalytic activity">
    <reaction evidence="7">
        <text>a peptidoglycan chain = a peptidoglycan chain with N-acetyl-1,6-anhydromuramyl-[peptide] at the reducing end + a peptidoglycan chain with N-acetylglucosamine at the non-reducing end.</text>
        <dbReference type="EC" id="4.2.2.29"/>
    </reaction>
</comment>
<keyword evidence="5 7" id="KW-0456">Lyase</keyword>
<keyword evidence="4 7" id="KW-0472">Membrane</keyword>
<keyword evidence="3 7" id="KW-1133">Transmembrane helix</keyword>
<comment type="subcellular location">
    <subcellularLocation>
        <location evidence="7">Cell membrane</location>
        <topology evidence="7">Single-pass membrane protein</topology>
    </subcellularLocation>
</comment>
<dbReference type="Proteomes" id="UP000198833">
    <property type="component" value="Unassembled WGS sequence"/>
</dbReference>
<keyword evidence="6 7" id="KW-0961">Cell wall biogenesis/degradation</keyword>
<protein>
    <recommendedName>
        <fullName evidence="7">Endolytic murein transglycosylase</fullName>
        <ecNumber evidence="7">4.2.2.29</ecNumber>
    </recommendedName>
    <alternativeName>
        <fullName evidence="7">Peptidoglycan lytic transglycosylase</fullName>
    </alternativeName>
    <alternativeName>
        <fullName evidence="7">Peptidoglycan polymerization terminase</fullName>
    </alternativeName>
</protein>
<evidence type="ECO:0000256" key="6">
    <source>
        <dbReference type="ARBA" id="ARBA00023316"/>
    </source>
</evidence>